<dbReference type="GO" id="GO:0003723">
    <property type="term" value="F:RNA binding"/>
    <property type="evidence" value="ECO:0007669"/>
    <property type="project" value="TreeGrafter"/>
</dbReference>
<feature type="region of interest" description="Disordered" evidence="1">
    <location>
        <begin position="634"/>
        <end position="664"/>
    </location>
</feature>
<dbReference type="InterPro" id="IPR046351">
    <property type="entry name" value="UTP4"/>
</dbReference>
<sequence length="940" mass="103486">MDIHRSRFVPYPASAINALAFSYSDSKDTSKGAGNVRLAIGRANGNIEVWNPGKDGEWIHEITLSGGKDRSVEGLAWIQEPDEEDGEFTSVGRLRLFSIGYSSTVTEWDLVTGLPLRHSSGNHSEVWCLAAQPRWKAGQKAVREGEFRGQNLVAGCADGTLAVLSTDENDLRFSRFLSRPTAKKARVLSVTYQNRDIVVAGFADSAIRVFDSRNGQLLRNVTLGAPSIGGPKETLVWAVKCLPNGDIVSGDSTGEVRFYDGKNYSLLQRISSHKADVLDLAVSRDGKTVFSGGMDQRTTVYTLSGSGPEKRWVESGHRRFHDHDVKTMATYESKGLSVLVSGGLDTHPILVPIRSFSTEHSRKLSALPQSPPVTSAPRARLLVSWWDREVRIWRVKKRDTSGELPKLVARLALKGEENITSASISEDGSILAISTVAEIKVFHLSLRKGETDRSLRVRKLDSPALPQEGGARLVQLSPNGRWLAIITHENGIFLARLTNEEDEPSRWRIVPRVVELQRLHRKLEYQNSLNGYWGSYDRIITRVALSNEVLVVSDLAGYLDSWVVEGNEDITAPEVDLPEKEKTSKDASSDDDDDDEDEGASRPVIFFGQHWVRNPAGHLLPKLESAALVLSFRPTKDSESQPNGNPAVHPTRHNPHPRSHTLPGGEHRLLAVTAYHQVYEFDILDGKMTDWSRRNPTSDFPAEFRGQRDRAMGCLWDINDTRQRLWLYGSNWLFMFDLATDFSDGSSGSDGVTNGGGGAESPLKKRKRGPAAEDDALRKHTSGAGSKMPTREIEGAGRKYRKITGTDAASWVELQQGQEASEEDDDDEADSAETAQYEGSNALAILRRGVSEGGDQTNDEADEGQLSALQRKSHWHTFKYRPVLGLVPISHDGGEGDAAAAKSGKAKSGAAPAAPLEVVLVERPTWDLDLPPKFVGVHER</sequence>
<dbReference type="SUPFAM" id="SSF50998">
    <property type="entry name" value="Quinoprotein alcohol dehydrogenase-like"/>
    <property type="match status" value="1"/>
</dbReference>
<dbReference type="SMART" id="SM00320">
    <property type="entry name" value="WD40"/>
    <property type="match status" value="7"/>
</dbReference>
<accession>A0A1S8B281</accession>
<feature type="compositionally biased region" description="Acidic residues" evidence="1">
    <location>
        <begin position="820"/>
        <end position="831"/>
    </location>
</feature>
<dbReference type="GO" id="GO:0034455">
    <property type="term" value="C:t-UTP complex"/>
    <property type="evidence" value="ECO:0007669"/>
    <property type="project" value="TreeGrafter"/>
</dbReference>
<organism evidence="2 3">
    <name type="scientific">Diplodia seriata</name>
    <dbReference type="NCBI Taxonomy" id="420778"/>
    <lineage>
        <taxon>Eukaryota</taxon>
        <taxon>Fungi</taxon>
        <taxon>Dikarya</taxon>
        <taxon>Ascomycota</taxon>
        <taxon>Pezizomycotina</taxon>
        <taxon>Dothideomycetes</taxon>
        <taxon>Dothideomycetes incertae sedis</taxon>
        <taxon>Botryosphaeriales</taxon>
        <taxon>Botryosphaeriaceae</taxon>
        <taxon>Diplodia</taxon>
    </lineage>
</organism>
<gene>
    <name evidence="2" type="ORF">BK809_0002665</name>
</gene>
<dbReference type="InterPro" id="IPR011047">
    <property type="entry name" value="Quinoprotein_ADH-like_sf"/>
</dbReference>
<dbReference type="InterPro" id="IPR001680">
    <property type="entry name" value="WD40_rpt"/>
</dbReference>
<comment type="caution">
    <text evidence="2">The sequence shown here is derived from an EMBL/GenBank/DDBJ whole genome shotgun (WGS) entry which is preliminary data.</text>
</comment>
<dbReference type="AlphaFoldDB" id="A0A1S8B281"/>
<dbReference type="GO" id="GO:0030686">
    <property type="term" value="C:90S preribosome"/>
    <property type="evidence" value="ECO:0007669"/>
    <property type="project" value="InterPro"/>
</dbReference>
<evidence type="ECO:0000313" key="3">
    <source>
        <dbReference type="Proteomes" id="UP000190776"/>
    </source>
</evidence>
<dbReference type="OrthoDB" id="8883818at2759"/>
<feature type="compositionally biased region" description="Basic and acidic residues" evidence="1">
    <location>
        <begin position="577"/>
        <end position="588"/>
    </location>
</feature>
<feature type="compositionally biased region" description="Acidic residues" evidence="1">
    <location>
        <begin position="589"/>
        <end position="598"/>
    </location>
</feature>
<feature type="compositionally biased region" description="Basic residues" evidence="1">
    <location>
        <begin position="650"/>
        <end position="659"/>
    </location>
</feature>
<dbReference type="InterPro" id="IPR015943">
    <property type="entry name" value="WD40/YVTN_repeat-like_dom_sf"/>
</dbReference>
<dbReference type="GO" id="GO:0032040">
    <property type="term" value="C:small-subunit processome"/>
    <property type="evidence" value="ECO:0007669"/>
    <property type="project" value="TreeGrafter"/>
</dbReference>
<dbReference type="Gene3D" id="2.130.10.10">
    <property type="entry name" value="YVTN repeat-like/Quinoprotein amine dehydrogenase"/>
    <property type="match status" value="2"/>
</dbReference>
<name>A0A1S8B281_9PEZI</name>
<feature type="region of interest" description="Disordered" evidence="1">
    <location>
        <begin position="745"/>
        <end position="798"/>
    </location>
</feature>
<evidence type="ECO:0000313" key="2">
    <source>
        <dbReference type="EMBL" id="OMP81672.1"/>
    </source>
</evidence>
<proteinExistence type="predicted"/>
<dbReference type="Proteomes" id="UP000190776">
    <property type="component" value="Unassembled WGS sequence"/>
</dbReference>
<dbReference type="PANTHER" id="PTHR44163:SF1">
    <property type="entry name" value="U3 SMALL NUCLEOLAR RNA-ASSOCIATED PROTEIN 4 HOMOLOG"/>
    <property type="match status" value="1"/>
</dbReference>
<feature type="region of interest" description="Disordered" evidence="1">
    <location>
        <begin position="570"/>
        <end position="600"/>
    </location>
</feature>
<dbReference type="GO" id="GO:0000462">
    <property type="term" value="P:maturation of SSU-rRNA from tricistronic rRNA transcript (SSU-rRNA, 5.8S rRNA, LSU-rRNA)"/>
    <property type="evidence" value="ECO:0007669"/>
    <property type="project" value="InterPro"/>
</dbReference>
<dbReference type="EMBL" id="MSZU01000115">
    <property type="protein sequence ID" value="OMP81672.1"/>
    <property type="molecule type" value="Genomic_DNA"/>
</dbReference>
<reference evidence="2 3" key="1">
    <citation type="submission" date="2017-01" db="EMBL/GenBank/DDBJ databases">
        <title>Draft genome sequence of Diplodia seriata F98.1, a fungal species involved in grapevine trunk diseases.</title>
        <authorList>
            <person name="Robert-Siegwald G."/>
            <person name="Vallet J."/>
            <person name="Abou-Mansour E."/>
            <person name="Xu J."/>
            <person name="Rey P."/>
            <person name="Bertsch C."/>
            <person name="Rego C."/>
            <person name="Larignon P."/>
            <person name="Fontaine F."/>
            <person name="Lebrun M.-H."/>
        </authorList>
    </citation>
    <scope>NUCLEOTIDE SEQUENCE [LARGE SCALE GENOMIC DNA]</scope>
    <source>
        <strain evidence="2 3">F98.1</strain>
    </source>
</reference>
<protein>
    <submittedName>
        <fullName evidence="2">U3 small nucleolar RNA-associated protein 4</fullName>
    </submittedName>
</protein>
<evidence type="ECO:0000256" key="1">
    <source>
        <dbReference type="SAM" id="MobiDB-lite"/>
    </source>
</evidence>
<dbReference type="Pfam" id="PF00400">
    <property type="entry name" value="WD40"/>
    <property type="match status" value="1"/>
</dbReference>
<dbReference type="PANTHER" id="PTHR44163">
    <property type="entry name" value="U3 SMALL NUCLEOLAR RNA-ASSOCIATED PROTEIN 4 HOMOLOG"/>
    <property type="match status" value="1"/>
</dbReference>
<feature type="region of interest" description="Disordered" evidence="1">
    <location>
        <begin position="816"/>
        <end position="841"/>
    </location>
</feature>
<dbReference type="STRING" id="420778.A0A1S8B281"/>